<organism evidence="2 3">
    <name type="scientific">Caldibacillus debilis</name>
    <dbReference type="NCBI Taxonomy" id="301148"/>
    <lineage>
        <taxon>Bacteria</taxon>
        <taxon>Bacillati</taxon>
        <taxon>Bacillota</taxon>
        <taxon>Bacilli</taxon>
        <taxon>Bacillales</taxon>
        <taxon>Bacillaceae</taxon>
        <taxon>Caldibacillus</taxon>
    </lineage>
</organism>
<dbReference type="Proteomes" id="UP000075683">
    <property type="component" value="Unassembled WGS sequence"/>
</dbReference>
<evidence type="ECO:0000313" key="3">
    <source>
        <dbReference type="Proteomes" id="UP000075683"/>
    </source>
</evidence>
<dbReference type="STRING" id="301148.B4135_1992"/>
<accession>A0A150M768</accession>
<protein>
    <submittedName>
        <fullName evidence="2">Uncharacterized protein</fullName>
    </submittedName>
</protein>
<comment type="caution">
    <text evidence="2">The sequence shown here is derived from an EMBL/GenBank/DDBJ whole genome shotgun (WGS) entry which is preliminary data.</text>
</comment>
<gene>
    <name evidence="2" type="ORF">B4135_1992</name>
</gene>
<reference evidence="2 3" key="1">
    <citation type="submission" date="2016-01" db="EMBL/GenBank/DDBJ databases">
        <title>Draft Genome Sequences of Seven Thermophilic Sporeformers Isolated from Foods.</title>
        <authorList>
            <person name="Berendsen E.M."/>
            <person name="Wells-Bennik M.H."/>
            <person name="Krawcyk A.O."/>
            <person name="De Jong A."/>
            <person name="Holsappel S."/>
            <person name="Eijlander R.T."/>
            <person name="Kuipers O.P."/>
        </authorList>
    </citation>
    <scope>NUCLEOTIDE SEQUENCE [LARGE SCALE GENOMIC DNA]</scope>
    <source>
        <strain evidence="2 3">B4135</strain>
    </source>
</reference>
<dbReference type="AlphaFoldDB" id="A0A150M768"/>
<sequence length="89" mass="9234">MDDSFGAFSADSLSPGRRSRAFFFPDGVQKPGKNSEKREGSASPQAASRGALLPAGKQAWNQPPSFAEAKTSGKRGAAAENILAGKVPL</sequence>
<dbReference type="EMBL" id="LQYT01000036">
    <property type="protein sequence ID" value="KYD20216.1"/>
    <property type="molecule type" value="Genomic_DNA"/>
</dbReference>
<name>A0A150M768_9BACI</name>
<evidence type="ECO:0000313" key="2">
    <source>
        <dbReference type="EMBL" id="KYD20216.1"/>
    </source>
</evidence>
<feature type="region of interest" description="Disordered" evidence="1">
    <location>
        <begin position="1"/>
        <end position="77"/>
    </location>
</feature>
<evidence type="ECO:0000256" key="1">
    <source>
        <dbReference type="SAM" id="MobiDB-lite"/>
    </source>
</evidence>
<proteinExistence type="predicted"/>